<comment type="caution">
    <text evidence="1">The sequence shown here is derived from an EMBL/GenBank/DDBJ whole genome shotgun (WGS) entry which is preliminary data.</text>
</comment>
<organism evidence="1 2">
    <name type="scientific">Candidatus Kaiserbacteria bacterium RIFCSPHIGHO2_01_FULL_53_31</name>
    <dbReference type="NCBI Taxonomy" id="1798481"/>
    <lineage>
        <taxon>Bacteria</taxon>
        <taxon>Candidatus Kaiseribacteriota</taxon>
    </lineage>
</organism>
<dbReference type="AlphaFoldDB" id="A0A1F6CIZ6"/>
<protein>
    <submittedName>
        <fullName evidence="1">Uncharacterized protein</fullName>
    </submittedName>
</protein>
<dbReference type="EMBL" id="MFKU01000003">
    <property type="protein sequence ID" value="OGG49223.1"/>
    <property type="molecule type" value="Genomic_DNA"/>
</dbReference>
<sequence length="114" mass="13667">MPPLGDTVERNFVNPAAATVRWDTNPVYYEHLYHGPPAQFEPLRTLYRQKYGLRDGDIYSAEDYRNHKQLWAKLKRRFQMKKDEKPRTYKDLGWVCELPKTDGKVSLTSWYKRE</sequence>
<accession>A0A1F6CIZ6</accession>
<dbReference type="Proteomes" id="UP000178815">
    <property type="component" value="Unassembled WGS sequence"/>
</dbReference>
<dbReference type="STRING" id="1798481.A2678_00150"/>
<reference evidence="1 2" key="1">
    <citation type="journal article" date="2016" name="Nat. Commun.">
        <title>Thousands of microbial genomes shed light on interconnected biogeochemical processes in an aquifer system.</title>
        <authorList>
            <person name="Anantharaman K."/>
            <person name="Brown C.T."/>
            <person name="Hug L.A."/>
            <person name="Sharon I."/>
            <person name="Castelle C.J."/>
            <person name="Probst A.J."/>
            <person name="Thomas B.C."/>
            <person name="Singh A."/>
            <person name="Wilkins M.J."/>
            <person name="Karaoz U."/>
            <person name="Brodie E.L."/>
            <person name="Williams K.H."/>
            <person name="Hubbard S.S."/>
            <person name="Banfield J.F."/>
        </authorList>
    </citation>
    <scope>NUCLEOTIDE SEQUENCE [LARGE SCALE GENOMIC DNA]</scope>
</reference>
<gene>
    <name evidence="1" type="ORF">A2678_00150</name>
</gene>
<proteinExistence type="predicted"/>
<evidence type="ECO:0000313" key="2">
    <source>
        <dbReference type="Proteomes" id="UP000178815"/>
    </source>
</evidence>
<evidence type="ECO:0000313" key="1">
    <source>
        <dbReference type="EMBL" id="OGG49223.1"/>
    </source>
</evidence>
<name>A0A1F6CIZ6_9BACT</name>